<keyword evidence="2" id="KW-1185">Reference proteome</keyword>
<sequence length="231" mass="25842">MKRYGYSLDIQKLGHQNLSYLLQVMLEVKLESTYIFPCVPVVSASDGETSILKTQITNVSHVALSSDESPETFESDVVQSIASAVKIDESSAKSDDLSACQTNVVSLLEDSISSELDQTIGHFEDSNKSELDQNVICSGKPELFSCGYFWNDMESFIFTIKGSFLVSCQKTASRSKLKKSSEHDVEEDNKSIASTRVYNYHGDKIYGERALLHPFTGDQIRIARYADYRGW</sequence>
<gene>
    <name evidence="1" type="ORF">VNO80_19061</name>
</gene>
<organism evidence="1 2">
    <name type="scientific">Phaseolus coccineus</name>
    <name type="common">Scarlet runner bean</name>
    <name type="synonym">Phaseolus multiflorus</name>
    <dbReference type="NCBI Taxonomy" id="3886"/>
    <lineage>
        <taxon>Eukaryota</taxon>
        <taxon>Viridiplantae</taxon>
        <taxon>Streptophyta</taxon>
        <taxon>Embryophyta</taxon>
        <taxon>Tracheophyta</taxon>
        <taxon>Spermatophyta</taxon>
        <taxon>Magnoliopsida</taxon>
        <taxon>eudicotyledons</taxon>
        <taxon>Gunneridae</taxon>
        <taxon>Pentapetalae</taxon>
        <taxon>rosids</taxon>
        <taxon>fabids</taxon>
        <taxon>Fabales</taxon>
        <taxon>Fabaceae</taxon>
        <taxon>Papilionoideae</taxon>
        <taxon>50 kb inversion clade</taxon>
        <taxon>NPAAA clade</taxon>
        <taxon>indigoferoid/millettioid clade</taxon>
        <taxon>Phaseoleae</taxon>
        <taxon>Phaseolus</taxon>
    </lineage>
</organism>
<dbReference type="AlphaFoldDB" id="A0AAN9MEW9"/>
<name>A0AAN9MEW9_PHACN</name>
<accession>A0AAN9MEW9</accession>
<evidence type="ECO:0000313" key="2">
    <source>
        <dbReference type="Proteomes" id="UP001374584"/>
    </source>
</evidence>
<dbReference type="Proteomes" id="UP001374584">
    <property type="component" value="Unassembled WGS sequence"/>
</dbReference>
<dbReference type="EMBL" id="JAYMYR010000007">
    <property type="protein sequence ID" value="KAK7353610.1"/>
    <property type="molecule type" value="Genomic_DNA"/>
</dbReference>
<proteinExistence type="predicted"/>
<evidence type="ECO:0000313" key="1">
    <source>
        <dbReference type="EMBL" id="KAK7353610.1"/>
    </source>
</evidence>
<protein>
    <submittedName>
        <fullName evidence="1">Uncharacterized protein</fullName>
    </submittedName>
</protein>
<comment type="caution">
    <text evidence="1">The sequence shown here is derived from an EMBL/GenBank/DDBJ whole genome shotgun (WGS) entry which is preliminary data.</text>
</comment>
<reference evidence="1 2" key="1">
    <citation type="submission" date="2024-01" db="EMBL/GenBank/DDBJ databases">
        <title>The genomes of 5 underutilized Papilionoideae crops provide insights into root nodulation and disease resistanc.</title>
        <authorList>
            <person name="Jiang F."/>
        </authorList>
    </citation>
    <scope>NUCLEOTIDE SEQUENCE [LARGE SCALE GENOMIC DNA]</scope>
    <source>
        <strain evidence="1">JINMINGXINNONG_FW02</strain>
        <tissue evidence="1">Leaves</tissue>
    </source>
</reference>